<proteinExistence type="predicted"/>
<reference evidence="9 10" key="1">
    <citation type="submission" date="2020-08" db="EMBL/GenBank/DDBJ databases">
        <title>Genomic Encyclopedia of Type Strains, Phase IV (KMG-IV): sequencing the most valuable type-strain genomes for metagenomic binning, comparative biology and taxonomic classification.</title>
        <authorList>
            <person name="Goeker M."/>
        </authorList>
    </citation>
    <scope>NUCLEOTIDE SEQUENCE [LARGE SCALE GENOMIC DNA]</scope>
    <source>
        <strain evidence="9 10">DSM 12251</strain>
    </source>
</reference>
<dbReference type="SMART" id="SM00320">
    <property type="entry name" value="WD40"/>
    <property type="match status" value="9"/>
</dbReference>
<dbReference type="PANTHER" id="PTHR19848:SF8">
    <property type="entry name" value="F-BOX AND WD REPEAT DOMAIN CONTAINING 7"/>
    <property type="match status" value="1"/>
</dbReference>
<evidence type="ECO:0000313" key="10">
    <source>
        <dbReference type="Proteomes" id="UP000534294"/>
    </source>
</evidence>
<keyword evidence="2 6" id="KW-0479">Metal-binding</keyword>
<keyword evidence="4 6" id="KW-0408">Iron</keyword>
<dbReference type="PANTHER" id="PTHR19848">
    <property type="entry name" value="WD40 REPEAT PROTEIN"/>
    <property type="match status" value="1"/>
</dbReference>
<dbReference type="GO" id="GO:0046872">
    <property type="term" value="F:metal ion binding"/>
    <property type="evidence" value="ECO:0007669"/>
    <property type="project" value="UniProtKB-KW"/>
</dbReference>
<organism evidence="9 10">
    <name type="scientific">Prosthecobacter dejongeii</name>
    <dbReference type="NCBI Taxonomy" id="48465"/>
    <lineage>
        <taxon>Bacteria</taxon>
        <taxon>Pseudomonadati</taxon>
        <taxon>Verrucomicrobiota</taxon>
        <taxon>Verrucomicrobiia</taxon>
        <taxon>Verrucomicrobiales</taxon>
        <taxon>Verrucomicrobiaceae</taxon>
        <taxon>Prosthecobacter</taxon>
    </lineage>
</organism>
<keyword evidence="7" id="KW-0732">Signal</keyword>
<dbReference type="PROSITE" id="PS50294">
    <property type="entry name" value="WD_REPEATS_REGION"/>
    <property type="match status" value="1"/>
</dbReference>
<dbReference type="Pfam" id="PF00400">
    <property type="entry name" value="WD40"/>
    <property type="match status" value="7"/>
</dbReference>
<dbReference type="PROSITE" id="PS50082">
    <property type="entry name" value="WD_REPEATS_2"/>
    <property type="match status" value="5"/>
</dbReference>
<protein>
    <submittedName>
        <fullName evidence="9">WD40 repeat protein</fullName>
    </submittedName>
</protein>
<dbReference type="PROSITE" id="PS51007">
    <property type="entry name" value="CYTC"/>
    <property type="match status" value="1"/>
</dbReference>
<dbReference type="PRINTS" id="PR00320">
    <property type="entry name" value="GPROTEINBRPT"/>
</dbReference>
<dbReference type="PROSITE" id="PS00678">
    <property type="entry name" value="WD_REPEATS_1"/>
    <property type="match status" value="2"/>
</dbReference>
<evidence type="ECO:0000256" key="2">
    <source>
        <dbReference type="ARBA" id="ARBA00022723"/>
    </source>
</evidence>
<keyword evidence="10" id="KW-1185">Reference proteome</keyword>
<evidence type="ECO:0000256" key="7">
    <source>
        <dbReference type="SAM" id="SignalP"/>
    </source>
</evidence>
<feature type="signal peptide" evidence="7">
    <location>
        <begin position="1"/>
        <end position="20"/>
    </location>
</feature>
<dbReference type="SUPFAM" id="SSF50998">
    <property type="entry name" value="Quinoprotein alcohol dehydrogenase-like"/>
    <property type="match status" value="1"/>
</dbReference>
<feature type="repeat" description="WD" evidence="5">
    <location>
        <begin position="593"/>
        <end position="634"/>
    </location>
</feature>
<comment type="caution">
    <text evidence="9">The sequence shown here is derived from an EMBL/GenBank/DDBJ whole genome shotgun (WGS) entry which is preliminary data.</text>
</comment>
<dbReference type="InterPro" id="IPR011429">
    <property type="entry name" value="Cyt_c_Planctomycete-type"/>
</dbReference>
<name>A0A7W7YJ47_9BACT</name>
<dbReference type="InterPro" id="IPR001680">
    <property type="entry name" value="WD40_rpt"/>
</dbReference>
<dbReference type="SUPFAM" id="SSF50978">
    <property type="entry name" value="WD40 repeat-like"/>
    <property type="match status" value="1"/>
</dbReference>
<feature type="repeat" description="WD" evidence="5">
    <location>
        <begin position="253"/>
        <end position="279"/>
    </location>
</feature>
<dbReference type="InterPro" id="IPR011047">
    <property type="entry name" value="Quinoprotein_ADH-like_sf"/>
</dbReference>
<sequence>MSVKLLPLLMLAAASHGMSAELDFYQDIYPFLKANCISCHNKTTTKADLDMETPEMMKKGGESGPSILPGKGAESLLVLASLHQNDLEMPPANNKSGAVNLTPKEVALLTQWINEGAKSSTQQQRTVSWQPLAAGVHPIYSVAVSQDGRYAACGRSNQIFVYDLATRQFITQITDPSLKDGTAHRAMVQSLAFSADGTRLASGSFREVKIWHLAPIPTTPLPAQAAQPINAALLKKLAEAAKTTFTCHTATADGKQIVTGCADGSVRVWDATTAKPVMELRGTVALAKKTAELNWAIAAQGLEQSFYKAETTKTEAQNKALDELLKKANEAIVSMKKVLPEKQKALKPATDAKAAAQKSVDDIQAQIAALPEGKADTVHAKQLKDAQEKLITATTAETSALSAISAAESNVKDAEEEVQRITTSKSKNATALTDANRAIETSKKIQDKASAELAALKQVKSTAKPLTLAFSSDNQRVAALFDDRTLRVWAVASGQPLAEDAAPSSPATTLVQAADGSFIASQTVQIHAGATPRWALERTLGGDKSSQVFADRVNALTFSPDGKTLATGGGELSRSGDILLFDVSTGQLTQSWKDRHEDAVLSLDFSPDGKHLASGASDKIAKVTEVTTGKQMNLFEGHTHHVMSVDFRADGRVLATAGADGVVMTWDMNLGERKKKIEGWTKEVTSLQYIGATNQLITAAGDNLVRVVTDEGVQVRSIANLPNFMQAAASTPSGALFIAGGEDSLLRLWDGATGKEMAAFGSKTP</sequence>
<dbReference type="GO" id="GO:0009055">
    <property type="term" value="F:electron transfer activity"/>
    <property type="evidence" value="ECO:0007669"/>
    <property type="project" value="InterPro"/>
</dbReference>
<dbReference type="InterPro" id="IPR036322">
    <property type="entry name" value="WD40_repeat_dom_sf"/>
</dbReference>
<dbReference type="InterPro" id="IPR015943">
    <property type="entry name" value="WD40/YVTN_repeat-like_dom_sf"/>
</dbReference>
<dbReference type="InterPro" id="IPR019775">
    <property type="entry name" value="WD40_repeat_CS"/>
</dbReference>
<dbReference type="InterPro" id="IPR020472">
    <property type="entry name" value="WD40_PAC1"/>
</dbReference>
<keyword evidence="1 5" id="KW-0853">WD repeat</keyword>
<keyword evidence="3" id="KW-0677">Repeat</keyword>
<dbReference type="EMBL" id="JACHIF010000002">
    <property type="protein sequence ID" value="MBB5036987.1"/>
    <property type="molecule type" value="Genomic_DNA"/>
</dbReference>
<evidence type="ECO:0000259" key="8">
    <source>
        <dbReference type="PROSITE" id="PS51007"/>
    </source>
</evidence>
<evidence type="ECO:0000256" key="1">
    <source>
        <dbReference type="ARBA" id="ARBA00022574"/>
    </source>
</evidence>
<dbReference type="AlphaFoldDB" id="A0A7W7YJ47"/>
<evidence type="ECO:0000256" key="6">
    <source>
        <dbReference type="PROSITE-ProRule" id="PRU00433"/>
    </source>
</evidence>
<dbReference type="Proteomes" id="UP000534294">
    <property type="component" value="Unassembled WGS sequence"/>
</dbReference>
<evidence type="ECO:0000256" key="5">
    <source>
        <dbReference type="PROSITE-ProRule" id="PRU00221"/>
    </source>
</evidence>
<dbReference type="Gene3D" id="2.130.10.10">
    <property type="entry name" value="YVTN repeat-like/Quinoprotein amine dehydrogenase"/>
    <property type="match status" value="3"/>
</dbReference>
<dbReference type="Pfam" id="PF07635">
    <property type="entry name" value="PSCyt1"/>
    <property type="match status" value="1"/>
</dbReference>
<feature type="domain" description="Cytochrome c" evidence="8">
    <location>
        <begin position="20"/>
        <end position="117"/>
    </location>
</feature>
<keyword evidence="6" id="KW-0349">Heme</keyword>
<feature type="repeat" description="WD" evidence="5">
    <location>
        <begin position="731"/>
        <end position="759"/>
    </location>
</feature>
<feature type="repeat" description="WD" evidence="5">
    <location>
        <begin position="635"/>
        <end position="676"/>
    </location>
</feature>
<feature type="repeat" description="WD" evidence="5">
    <location>
        <begin position="467"/>
        <end position="499"/>
    </location>
</feature>
<dbReference type="CDD" id="cd00200">
    <property type="entry name" value="WD40"/>
    <property type="match status" value="1"/>
</dbReference>
<evidence type="ECO:0000256" key="4">
    <source>
        <dbReference type="ARBA" id="ARBA00023004"/>
    </source>
</evidence>
<evidence type="ECO:0000313" key="9">
    <source>
        <dbReference type="EMBL" id="MBB5036987.1"/>
    </source>
</evidence>
<dbReference type="GO" id="GO:0020037">
    <property type="term" value="F:heme binding"/>
    <property type="evidence" value="ECO:0007669"/>
    <property type="project" value="InterPro"/>
</dbReference>
<dbReference type="InterPro" id="IPR009056">
    <property type="entry name" value="Cyt_c-like_dom"/>
</dbReference>
<accession>A0A7W7YJ47</accession>
<gene>
    <name evidence="9" type="ORF">HNQ64_001229</name>
</gene>
<evidence type="ECO:0000256" key="3">
    <source>
        <dbReference type="ARBA" id="ARBA00022737"/>
    </source>
</evidence>
<feature type="chain" id="PRO_5030708633" evidence="7">
    <location>
        <begin position="21"/>
        <end position="765"/>
    </location>
</feature>